<dbReference type="Proteomes" id="UP001332192">
    <property type="component" value="Chromosome"/>
</dbReference>
<keyword evidence="1" id="KW-0732">Signal</keyword>
<gene>
    <name evidence="2" type="ORF">U7230_02300</name>
</gene>
<feature type="signal peptide" evidence="1">
    <location>
        <begin position="1"/>
        <end position="21"/>
    </location>
</feature>
<evidence type="ECO:0000313" key="2">
    <source>
        <dbReference type="EMBL" id="WRP17864.1"/>
    </source>
</evidence>
<accession>A0ABZ1BYT8</accession>
<proteinExistence type="predicted"/>
<dbReference type="EMBL" id="CP141615">
    <property type="protein sequence ID" value="WRP17864.1"/>
    <property type="molecule type" value="Genomic_DNA"/>
</dbReference>
<sequence length="159" mass="16283">MALVGVAVLAALVAATGGALAMDRQVQLQVTIQEAMELEVSPQGPIAWAVAPGSPSPGGGTLQVVVRSNVPWDLTVKGHSDRPKTAGAVPATGSMQFRVDGGEARTLTTSAQGVARGDLPTGSGGRQVGVTFVYVPSYEDRVGETLTMDVTFTLARPVP</sequence>
<protein>
    <submittedName>
        <fullName evidence="2">Uncharacterized protein</fullName>
    </submittedName>
</protein>
<reference evidence="2 3" key="1">
    <citation type="journal article" date="2024" name="Front. Microbiol.">
        <title>Novel thermophilic genera Geochorda gen. nov. and Carboxydochorda gen. nov. from the deep terrestrial subsurface reveal the ecophysiological diversity in the class Limnochordia.</title>
        <authorList>
            <person name="Karnachuk O.V."/>
            <person name="Lukina A.P."/>
            <person name="Avakyan M.R."/>
            <person name="Kadnikov V.V."/>
            <person name="Begmatov S."/>
            <person name="Beletsky A.V."/>
            <person name="Vlasova K.G."/>
            <person name="Novikov A.A."/>
            <person name="Shcherbakova V.A."/>
            <person name="Mardanov A.V."/>
            <person name="Ravin N.V."/>
        </authorList>
    </citation>
    <scope>NUCLEOTIDE SEQUENCE [LARGE SCALE GENOMIC DNA]</scope>
    <source>
        <strain evidence="2 3">L945</strain>
    </source>
</reference>
<feature type="chain" id="PRO_5046881809" evidence="1">
    <location>
        <begin position="22"/>
        <end position="159"/>
    </location>
</feature>
<keyword evidence="3" id="KW-1185">Reference proteome</keyword>
<evidence type="ECO:0000313" key="3">
    <source>
        <dbReference type="Proteomes" id="UP001332192"/>
    </source>
</evidence>
<dbReference type="RefSeq" id="WP_324717134.1">
    <property type="nucleotide sequence ID" value="NZ_CP141615.1"/>
</dbReference>
<organism evidence="2 3">
    <name type="scientific">Carboxydichorda subterranea</name>
    <dbReference type="NCBI Taxonomy" id="3109565"/>
    <lineage>
        <taxon>Bacteria</taxon>
        <taxon>Bacillati</taxon>
        <taxon>Bacillota</taxon>
        <taxon>Limnochordia</taxon>
        <taxon>Limnochordales</taxon>
        <taxon>Geochordaceae</taxon>
        <taxon>Carboxydichorda</taxon>
    </lineage>
</organism>
<name>A0ABZ1BYT8_9FIRM</name>
<evidence type="ECO:0000256" key="1">
    <source>
        <dbReference type="SAM" id="SignalP"/>
    </source>
</evidence>